<organism evidence="1 2">
    <name type="scientific">Rattus norvegicus</name>
    <name type="common">Rat</name>
    <dbReference type="NCBI Taxonomy" id="10116"/>
    <lineage>
        <taxon>Eukaryota</taxon>
        <taxon>Metazoa</taxon>
        <taxon>Chordata</taxon>
        <taxon>Craniata</taxon>
        <taxon>Vertebrata</taxon>
        <taxon>Euteleostomi</taxon>
        <taxon>Mammalia</taxon>
        <taxon>Eutheria</taxon>
        <taxon>Euarchontoglires</taxon>
        <taxon>Glires</taxon>
        <taxon>Rodentia</taxon>
        <taxon>Myomorpha</taxon>
        <taxon>Muroidea</taxon>
        <taxon>Muridae</taxon>
        <taxon>Murinae</taxon>
        <taxon>Rattus</taxon>
    </lineage>
</organism>
<reference evidence="2" key="1">
    <citation type="submission" date="2005-09" db="EMBL/GenBank/DDBJ databases">
        <authorList>
            <person name="Mural R.J."/>
            <person name="Li P.W."/>
            <person name="Adams M.D."/>
            <person name="Amanatides P.G."/>
            <person name="Baden-Tillson H."/>
            <person name="Barnstead M."/>
            <person name="Chin S.H."/>
            <person name="Dew I."/>
            <person name="Evans C.A."/>
            <person name="Ferriera S."/>
            <person name="Flanigan M."/>
            <person name="Fosler C."/>
            <person name="Glodek A."/>
            <person name="Gu Z."/>
            <person name="Holt R.A."/>
            <person name="Jennings D."/>
            <person name="Kraft C.L."/>
            <person name="Lu F."/>
            <person name="Nguyen T."/>
            <person name="Nusskern D.R."/>
            <person name="Pfannkoch C.M."/>
            <person name="Sitter C."/>
            <person name="Sutton G.G."/>
            <person name="Venter J.C."/>
            <person name="Wang Z."/>
            <person name="Woodage T."/>
            <person name="Zheng X.H."/>
            <person name="Zhong F."/>
        </authorList>
    </citation>
    <scope>NUCLEOTIDE SEQUENCE [LARGE SCALE GENOMIC DNA]</scope>
    <source>
        <strain>BN</strain>
        <strain evidence="2">Sprague-Dawley</strain>
    </source>
</reference>
<accession>A6KQP9</accession>
<dbReference type="Proteomes" id="UP000234681">
    <property type="component" value="Chromosome 2"/>
</dbReference>
<evidence type="ECO:0000313" key="2">
    <source>
        <dbReference type="Proteomes" id="UP000234681"/>
    </source>
</evidence>
<dbReference type="AlphaFoldDB" id="A6KQP9"/>
<proteinExistence type="predicted"/>
<evidence type="ECO:0000313" key="1">
    <source>
        <dbReference type="EMBL" id="EDL82943.1"/>
    </source>
</evidence>
<name>A6KQP9_RAT</name>
<dbReference type="EMBL" id="CH474091">
    <property type="protein sequence ID" value="EDL82943.1"/>
    <property type="molecule type" value="Genomic_DNA"/>
</dbReference>
<gene>
    <name evidence="1" type="ORF">rCG_37804</name>
</gene>
<sequence>MACRLRTIDMEKKRGEHLLAHLSECCTSLDDKDHIVSVNSGIP</sequence>
<protein>
    <submittedName>
        <fullName evidence="1">RCG37804</fullName>
    </submittedName>
</protein>